<proteinExistence type="predicted"/>
<comment type="caution">
    <text evidence="1">The sequence shown here is derived from an EMBL/GenBank/DDBJ whole genome shotgun (WGS) entry which is preliminary data.</text>
</comment>
<evidence type="ECO:0000313" key="1">
    <source>
        <dbReference type="EMBL" id="OTA88963.1"/>
    </source>
</evidence>
<protein>
    <submittedName>
        <fullName evidence="1">Uncharacterized protein</fullName>
    </submittedName>
</protein>
<reference evidence="1 2" key="1">
    <citation type="submission" date="2016-09" db="EMBL/GenBank/DDBJ databases">
        <title>Lactobacillus reuteri KLR3005, genome sequencing and assembly.</title>
        <authorList>
            <person name="Lee J.-Y."/>
            <person name="Kim E.B."/>
            <person name="Choi Y.-J."/>
        </authorList>
    </citation>
    <scope>NUCLEOTIDE SEQUENCE [LARGE SCALE GENOMIC DNA]</scope>
    <source>
        <strain evidence="1 2">KLR3005</strain>
    </source>
</reference>
<dbReference type="Proteomes" id="UP000194286">
    <property type="component" value="Unassembled WGS sequence"/>
</dbReference>
<accession>A0A1Y2UY83</accession>
<name>A0A1Y2UY83_LIMRT</name>
<dbReference type="AlphaFoldDB" id="A0A1Y2UY83"/>
<organism evidence="1 2">
    <name type="scientific">Limosilactobacillus reuteri</name>
    <name type="common">Lactobacillus reuteri</name>
    <dbReference type="NCBI Taxonomy" id="1598"/>
    <lineage>
        <taxon>Bacteria</taxon>
        <taxon>Bacillati</taxon>
        <taxon>Bacillota</taxon>
        <taxon>Bacilli</taxon>
        <taxon>Lactobacillales</taxon>
        <taxon>Lactobacillaceae</taxon>
        <taxon>Limosilactobacillus</taxon>
    </lineage>
</organism>
<gene>
    <name evidence="1" type="ORF">BHL82_04000</name>
</gene>
<evidence type="ECO:0000313" key="2">
    <source>
        <dbReference type="Proteomes" id="UP000194286"/>
    </source>
</evidence>
<dbReference type="RefSeq" id="WP_086135822.1">
    <property type="nucleotide sequence ID" value="NZ_MIMU01000022.1"/>
</dbReference>
<sequence length="200" mass="22649">MNESMHPIKNTDDLAKIIEPDIDAITKAIKSDDEEKMKSIHIKIDGKYSTYIPGFGKSMYGYSYADGFAYNYMGKESYLNNLRIMKGRLEGYLCSFPIPQNSKIAQDISVNVPVSNSNDININLSFKDARKQIEEMPGLNETETEELKAKIDELEQIDNEKISKKKKWEKVKPIISFVLDKGADVAITIMGLILQMKLGI</sequence>
<dbReference type="EMBL" id="MIMU01000022">
    <property type="protein sequence ID" value="OTA88963.1"/>
    <property type="molecule type" value="Genomic_DNA"/>
</dbReference>